<dbReference type="GO" id="GO:0000398">
    <property type="term" value="P:mRNA splicing, via spliceosome"/>
    <property type="evidence" value="ECO:0007669"/>
    <property type="project" value="UniProtKB-UniRule"/>
</dbReference>
<feature type="compositionally biased region" description="Polar residues" evidence="5">
    <location>
        <begin position="95"/>
        <end position="107"/>
    </location>
</feature>
<dbReference type="AlphaFoldDB" id="A0A8H4N873"/>
<dbReference type="SMART" id="SM00443">
    <property type="entry name" value="G_patch"/>
    <property type="match status" value="1"/>
</dbReference>
<feature type="domain" description="G-patch" evidence="6">
    <location>
        <begin position="207"/>
        <end position="254"/>
    </location>
</feature>
<dbReference type="InterPro" id="IPR000467">
    <property type="entry name" value="G_patch_dom"/>
</dbReference>
<evidence type="ECO:0000256" key="1">
    <source>
        <dbReference type="ARBA" id="ARBA00004123"/>
    </source>
</evidence>
<dbReference type="PROSITE" id="PS50174">
    <property type="entry name" value="G_PATCH"/>
    <property type="match status" value="1"/>
</dbReference>
<evidence type="ECO:0000256" key="4">
    <source>
        <dbReference type="RuleBase" id="RU369096"/>
    </source>
</evidence>
<dbReference type="PANTHER" id="PTHR15818:SF2">
    <property type="entry name" value="G-PATCH DOMAIN AND KOW MOTIFS-CONTAINING PROTEIN"/>
    <property type="match status" value="1"/>
</dbReference>
<accession>A0A8H4N873</accession>
<comment type="similarity">
    <text evidence="2 4">Belongs to the SPP2 family.</text>
</comment>
<feature type="compositionally biased region" description="Basic and acidic residues" evidence="5">
    <location>
        <begin position="358"/>
        <end position="403"/>
    </location>
</feature>
<evidence type="ECO:0000256" key="2">
    <source>
        <dbReference type="ARBA" id="ARBA00008576"/>
    </source>
</evidence>
<evidence type="ECO:0000313" key="8">
    <source>
        <dbReference type="Proteomes" id="UP000572817"/>
    </source>
</evidence>
<dbReference type="OrthoDB" id="5577072at2759"/>
<comment type="subcellular location">
    <subcellularLocation>
        <location evidence="1 4">Nucleus</location>
    </subcellularLocation>
</comment>
<reference evidence="7" key="1">
    <citation type="submission" date="2020-04" db="EMBL/GenBank/DDBJ databases">
        <title>Genome Assembly and Annotation of Botryosphaeria dothidea sdau 11-99, a Latent Pathogen of Apple Fruit Ring Rot in China.</title>
        <authorList>
            <person name="Yu C."/>
            <person name="Diao Y."/>
            <person name="Lu Q."/>
            <person name="Zhao J."/>
            <person name="Cui S."/>
            <person name="Peng C."/>
            <person name="He B."/>
            <person name="Liu H."/>
        </authorList>
    </citation>
    <scope>NUCLEOTIDE SEQUENCE [LARGE SCALE GENOMIC DNA]</scope>
    <source>
        <strain evidence="7">Sdau11-99</strain>
    </source>
</reference>
<protein>
    <recommendedName>
        <fullName evidence="4">Pre-mRNA-splicing factor</fullName>
    </recommendedName>
</protein>
<feature type="compositionally biased region" description="Basic and acidic residues" evidence="5">
    <location>
        <begin position="79"/>
        <end position="89"/>
    </location>
</feature>
<feature type="region of interest" description="Disordered" evidence="5">
    <location>
        <begin position="1"/>
        <end position="158"/>
    </location>
</feature>
<sequence>MAAPDPPAKFSLALGSKKAAPKQTTKKRPHSTLHDSDDEDAAPPQQPQEVSHFDASAGGAIDASKPTADRGPLVIPKQGNRDWRAESQARKRQKSQLPSRAQQQTNGDAEHFEEEKPVFGLNVVKRAAAAEESADGDGGAETGAPAEPPPPPPPKTEDQLALEALLGEGKSSSLVVPVAENEEEAYQRDYERAPDVATLEEYEAVPVEEFGAAMLRGMGWKEGEAIGRRKGLKAVQPRVVERRPALLGIGAKPDAAIAEELGAWGKGGKASRGKPVQSYNPVVMRNTKTGEQLTEEELKQKVADQEAEALARERERTRKKDSPARDSERRSEKSSRRHKYDEGDYESDRRDRDRRKREKDSDRDYDSKNRSSRRDRSASDEDRNRRRKYDSKDYDRRDRDRERDRKHRDRSRDYSKSSSRREHRDRDRSRDRYRDSDRERRRRRDD</sequence>
<evidence type="ECO:0000313" key="7">
    <source>
        <dbReference type="EMBL" id="KAF4310858.1"/>
    </source>
</evidence>
<keyword evidence="4" id="KW-0508">mRNA splicing</keyword>
<dbReference type="Proteomes" id="UP000572817">
    <property type="component" value="Unassembled WGS sequence"/>
</dbReference>
<keyword evidence="3 4" id="KW-0539">Nucleus</keyword>
<feature type="region of interest" description="Disordered" evidence="5">
    <location>
        <begin position="263"/>
        <end position="446"/>
    </location>
</feature>
<dbReference type="InterPro" id="IPR026822">
    <property type="entry name" value="Spp2/MOS2_G-patch"/>
</dbReference>
<feature type="compositionally biased region" description="Basic and acidic residues" evidence="5">
    <location>
        <begin position="108"/>
        <end position="117"/>
    </location>
</feature>
<evidence type="ECO:0000256" key="5">
    <source>
        <dbReference type="SAM" id="MobiDB-lite"/>
    </source>
</evidence>
<evidence type="ECO:0000256" key="3">
    <source>
        <dbReference type="ARBA" id="ARBA00023242"/>
    </source>
</evidence>
<feature type="compositionally biased region" description="Basic and acidic residues" evidence="5">
    <location>
        <begin position="410"/>
        <end position="446"/>
    </location>
</feature>
<dbReference type="GO" id="GO:0003676">
    <property type="term" value="F:nucleic acid binding"/>
    <property type="evidence" value="ECO:0007669"/>
    <property type="project" value="InterPro"/>
</dbReference>
<comment type="function">
    <text evidence="4">Involved in spliceosome maturation and the first step of pre-mRNA splicing.</text>
</comment>
<keyword evidence="8" id="KW-1185">Reference proteome</keyword>
<dbReference type="EMBL" id="WWBZ02000012">
    <property type="protein sequence ID" value="KAF4310858.1"/>
    <property type="molecule type" value="Genomic_DNA"/>
</dbReference>
<keyword evidence="4" id="KW-0507">mRNA processing</keyword>
<evidence type="ECO:0000259" key="6">
    <source>
        <dbReference type="PROSITE" id="PS50174"/>
    </source>
</evidence>
<dbReference type="InterPro" id="IPR045166">
    <property type="entry name" value="Spp2-like"/>
</dbReference>
<name>A0A8H4N873_9PEZI</name>
<comment type="caution">
    <text evidence="7">The sequence shown here is derived from an EMBL/GenBank/DDBJ whole genome shotgun (WGS) entry which is preliminary data.</text>
</comment>
<organism evidence="7 8">
    <name type="scientific">Botryosphaeria dothidea</name>
    <dbReference type="NCBI Taxonomy" id="55169"/>
    <lineage>
        <taxon>Eukaryota</taxon>
        <taxon>Fungi</taxon>
        <taxon>Dikarya</taxon>
        <taxon>Ascomycota</taxon>
        <taxon>Pezizomycotina</taxon>
        <taxon>Dothideomycetes</taxon>
        <taxon>Dothideomycetes incertae sedis</taxon>
        <taxon>Botryosphaeriales</taxon>
        <taxon>Botryosphaeriaceae</taxon>
        <taxon>Botryosphaeria</taxon>
    </lineage>
</organism>
<proteinExistence type="inferred from homology"/>
<gene>
    <name evidence="7" type="ORF">GTA08_BOTSDO13524</name>
</gene>
<dbReference type="PANTHER" id="PTHR15818">
    <property type="entry name" value="G PATCH AND KOW-CONTAINING"/>
    <property type="match status" value="1"/>
</dbReference>
<keyword evidence="4" id="KW-0747">Spliceosome</keyword>
<feature type="compositionally biased region" description="Basic and acidic residues" evidence="5">
    <location>
        <begin position="296"/>
        <end position="351"/>
    </location>
</feature>
<dbReference type="Pfam" id="PF12656">
    <property type="entry name" value="G-patch_2"/>
    <property type="match status" value="1"/>
</dbReference>
<dbReference type="GO" id="GO:0005681">
    <property type="term" value="C:spliceosomal complex"/>
    <property type="evidence" value="ECO:0007669"/>
    <property type="project" value="UniProtKB-UniRule"/>
</dbReference>